<dbReference type="Proteomes" id="UP000076761">
    <property type="component" value="Unassembled WGS sequence"/>
</dbReference>
<evidence type="ECO:0000313" key="3">
    <source>
        <dbReference type="Proteomes" id="UP000076761"/>
    </source>
</evidence>
<dbReference type="OrthoDB" id="3268298at2759"/>
<gene>
    <name evidence="2" type="ORF">NEOLEDRAFT_1129313</name>
</gene>
<name>A0A165UPR8_9AGAM</name>
<dbReference type="EMBL" id="KV425557">
    <property type="protein sequence ID" value="KZT28504.1"/>
    <property type="molecule type" value="Genomic_DNA"/>
</dbReference>
<dbReference type="InParanoid" id="A0A165UPR8"/>
<reference evidence="2 3" key="1">
    <citation type="journal article" date="2016" name="Mol. Biol. Evol.">
        <title>Comparative Genomics of Early-Diverging Mushroom-Forming Fungi Provides Insights into the Origins of Lignocellulose Decay Capabilities.</title>
        <authorList>
            <person name="Nagy L.G."/>
            <person name="Riley R."/>
            <person name="Tritt A."/>
            <person name="Adam C."/>
            <person name="Daum C."/>
            <person name="Floudas D."/>
            <person name="Sun H."/>
            <person name="Yadav J.S."/>
            <person name="Pangilinan J."/>
            <person name="Larsson K.H."/>
            <person name="Matsuura K."/>
            <person name="Barry K."/>
            <person name="Labutti K."/>
            <person name="Kuo R."/>
            <person name="Ohm R.A."/>
            <person name="Bhattacharya S.S."/>
            <person name="Shirouzu T."/>
            <person name="Yoshinaga Y."/>
            <person name="Martin F.M."/>
            <person name="Grigoriev I.V."/>
            <person name="Hibbett D.S."/>
        </authorList>
    </citation>
    <scope>NUCLEOTIDE SEQUENCE [LARGE SCALE GENOMIC DNA]</scope>
    <source>
        <strain evidence="2 3">HHB14362 ss-1</strain>
    </source>
</reference>
<feature type="region of interest" description="Disordered" evidence="1">
    <location>
        <begin position="155"/>
        <end position="204"/>
    </location>
</feature>
<dbReference type="AlphaFoldDB" id="A0A165UPR8"/>
<feature type="region of interest" description="Disordered" evidence="1">
    <location>
        <begin position="106"/>
        <end position="136"/>
    </location>
</feature>
<evidence type="ECO:0000256" key="1">
    <source>
        <dbReference type="SAM" id="MobiDB-lite"/>
    </source>
</evidence>
<keyword evidence="3" id="KW-1185">Reference proteome</keyword>
<proteinExistence type="predicted"/>
<evidence type="ECO:0000313" key="2">
    <source>
        <dbReference type="EMBL" id="KZT28504.1"/>
    </source>
</evidence>
<protein>
    <submittedName>
        <fullName evidence="2">Uncharacterized protein</fullName>
    </submittedName>
</protein>
<accession>A0A165UPR8</accession>
<sequence length="222" mass="24728">MNCYSTGAGSHSTLVSPLAGLNLDAFHPDCTSYALGPYATRGGAYFYQRPQYLCSSYQYPWVGPSQPKASANALDYTLNWNWPWAPAMNPFIDALPQITYNPFAPQQFNMSDMSSPPSPIDTPASDSPSPAPQRIPLLAPKPLLYHSPKFLQFELPDEDEDLSHPPYIRPAKRKRDDDDEGSPEEGQTKRQVSEDASATSTCHLALRRQSIPNIIVSARRRR</sequence>
<organism evidence="2 3">
    <name type="scientific">Neolentinus lepideus HHB14362 ss-1</name>
    <dbReference type="NCBI Taxonomy" id="1314782"/>
    <lineage>
        <taxon>Eukaryota</taxon>
        <taxon>Fungi</taxon>
        <taxon>Dikarya</taxon>
        <taxon>Basidiomycota</taxon>
        <taxon>Agaricomycotina</taxon>
        <taxon>Agaricomycetes</taxon>
        <taxon>Gloeophyllales</taxon>
        <taxon>Gloeophyllaceae</taxon>
        <taxon>Neolentinus</taxon>
    </lineage>
</organism>